<dbReference type="Proteomes" id="UP000801492">
    <property type="component" value="Unassembled WGS sequence"/>
</dbReference>
<dbReference type="FunFam" id="3.30.200.20:FF:000375">
    <property type="entry name" value="Cell division related protein kinase 2"/>
    <property type="match status" value="1"/>
</dbReference>
<organism evidence="11 12">
    <name type="scientific">Ignelater luminosus</name>
    <name type="common">Cucubano</name>
    <name type="synonym">Pyrophorus luminosus</name>
    <dbReference type="NCBI Taxonomy" id="2038154"/>
    <lineage>
        <taxon>Eukaryota</taxon>
        <taxon>Metazoa</taxon>
        <taxon>Ecdysozoa</taxon>
        <taxon>Arthropoda</taxon>
        <taxon>Hexapoda</taxon>
        <taxon>Insecta</taxon>
        <taxon>Pterygota</taxon>
        <taxon>Neoptera</taxon>
        <taxon>Endopterygota</taxon>
        <taxon>Coleoptera</taxon>
        <taxon>Polyphaga</taxon>
        <taxon>Elateriformia</taxon>
        <taxon>Elateroidea</taxon>
        <taxon>Elateridae</taxon>
        <taxon>Agrypninae</taxon>
        <taxon>Pyrophorini</taxon>
        <taxon>Ignelater</taxon>
    </lineage>
</organism>
<evidence type="ECO:0000256" key="2">
    <source>
        <dbReference type="ARBA" id="ARBA00012425"/>
    </source>
</evidence>
<dbReference type="FunFam" id="1.10.510.10:FF:000952">
    <property type="entry name" value="cyclin-dependent kinase 20 isoform X4"/>
    <property type="match status" value="1"/>
</dbReference>
<evidence type="ECO:0000259" key="10">
    <source>
        <dbReference type="PROSITE" id="PS50011"/>
    </source>
</evidence>
<dbReference type="Pfam" id="PF00069">
    <property type="entry name" value="Pkinase"/>
    <property type="match status" value="1"/>
</dbReference>
<dbReference type="SUPFAM" id="SSF56112">
    <property type="entry name" value="Protein kinase-like (PK-like)"/>
    <property type="match status" value="1"/>
</dbReference>
<sequence>MEKLDQFIRVGKAGEGTYGIVFKAKNKITGKFVALKKIKLERGRGDYEGVPSTAIREICLLKGLRHSSIVDLLDVICVNTDLYLVFEFLDIDLKKYIDNIQKSMSEDLIKCYMKQLIEGVSYLHTHRILHRDLKPQNLLLDKEGHIKLADFGLSRTFALPTRTYTHEVVTLWYRAPELLLGAKVYCTGVDMWSIGCILAEMVIT</sequence>
<dbReference type="GO" id="GO:0007165">
    <property type="term" value="P:signal transduction"/>
    <property type="evidence" value="ECO:0007669"/>
    <property type="project" value="TreeGrafter"/>
</dbReference>
<dbReference type="SMART" id="SM00220">
    <property type="entry name" value="S_TKc"/>
    <property type="match status" value="1"/>
</dbReference>
<comment type="catalytic activity">
    <reaction evidence="9">
        <text>L-seryl-[protein] + ATP = O-phospho-L-seryl-[protein] + ADP + H(+)</text>
        <dbReference type="Rhea" id="RHEA:17989"/>
        <dbReference type="Rhea" id="RHEA-COMP:9863"/>
        <dbReference type="Rhea" id="RHEA-COMP:11604"/>
        <dbReference type="ChEBI" id="CHEBI:15378"/>
        <dbReference type="ChEBI" id="CHEBI:29999"/>
        <dbReference type="ChEBI" id="CHEBI:30616"/>
        <dbReference type="ChEBI" id="CHEBI:83421"/>
        <dbReference type="ChEBI" id="CHEBI:456216"/>
        <dbReference type="EC" id="2.7.11.22"/>
    </reaction>
</comment>
<dbReference type="InterPro" id="IPR000719">
    <property type="entry name" value="Prot_kinase_dom"/>
</dbReference>
<evidence type="ECO:0000256" key="5">
    <source>
        <dbReference type="ARBA" id="ARBA00022741"/>
    </source>
</evidence>
<dbReference type="Gene3D" id="3.30.200.20">
    <property type="entry name" value="Phosphorylase Kinase, domain 1"/>
    <property type="match status" value="1"/>
</dbReference>
<dbReference type="AlphaFoldDB" id="A0A8K0GGL9"/>
<name>A0A8K0GGL9_IGNLU</name>
<evidence type="ECO:0000313" key="12">
    <source>
        <dbReference type="Proteomes" id="UP000801492"/>
    </source>
</evidence>
<dbReference type="EMBL" id="VTPC01004310">
    <property type="protein sequence ID" value="KAF2897313.1"/>
    <property type="molecule type" value="Genomic_DNA"/>
</dbReference>
<comment type="catalytic activity">
    <reaction evidence="8">
        <text>L-threonyl-[protein] + ATP = O-phospho-L-threonyl-[protein] + ADP + H(+)</text>
        <dbReference type="Rhea" id="RHEA:46608"/>
        <dbReference type="Rhea" id="RHEA-COMP:11060"/>
        <dbReference type="Rhea" id="RHEA-COMP:11605"/>
        <dbReference type="ChEBI" id="CHEBI:15378"/>
        <dbReference type="ChEBI" id="CHEBI:30013"/>
        <dbReference type="ChEBI" id="CHEBI:30616"/>
        <dbReference type="ChEBI" id="CHEBI:61977"/>
        <dbReference type="ChEBI" id="CHEBI:456216"/>
        <dbReference type="EC" id="2.7.11.22"/>
    </reaction>
</comment>
<dbReference type="PANTHER" id="PTHR24056">
    <property type="entry name" value="CELL DIVISION PROTEIN KINASE"/>
    <property type="match status" value="1"/>
</dbReference>
<dbReference type="InterPro" id="IPR050108">
    <property type="entry name" value="CDK"/>
</dbReference>
<keyword evidence="4" id="KW-0808">Transferase</keyword>
<proteinExistence type="inferred from homology"/>
<feature type="domain" description="Protein kinase" evidence="10">
    <location>
        <begin position="7"/>
        <end position="204"/>
    </location>
</feature>
<dbReference type="PROSITE" id="PS50011">
    <property type="entry name" value="PROTEIN_KINASE_DOM"/>
    <property type="match status" value="1"/>
</dbReference>
<keyword evidence="3" id="KW-0723">Serine/threonine-protein kinase</keyword>
<reference evidence="11" key="1">
    <citation type="submission" date="2019-08" db="EMBL/GenBank/DDBJ databases">
        <title>The genome of the North American firefly Photinus pyralis.</title>
        <authorList>
            <consortium name="Photinus pyralis genome working group"/>
            <person name="Fallon T.R."/>
            <person name="Sander Lower S.E."/>
            <person name="Weng J.-K."/>
        </authorList>
    </citation>
    <scope>NUCLEOTIDE SEQUENCE</scope>
    <source>
        <strain evidence="11">TRF0915ILg1</strain>
        <tissue evidence="11">Whole body</tissue>
    </source>
</reference>
<evidence type="ECO:0000256" key="7">
    <source>
        <dbReference type="ARBA" id="ARBA00022840"/>
    </source>
</evidence>
<evidence type="ECO:0000256" key="9">
    <source>
        <dbReference type="ARBA" id="ARBA00048367"/>
    </source>
</evidence>
<comment type="caution">
    <text evidence="11">The sequence shown here is derived from an EMBL/GenBank/DDBJ whole genome shotgun (WGS) entry which is preliminary data.</text>
</comment>
<keyword evidence="5" id="KW-0547">Nucleotide-binding</keyword>
<comment type="similarity">
    <text evidence="1">Belongs to the protein kinase superfamily. CMGC Ser/Thr protein kinase family. CDC2/CDKX subfamily.</text>
</comment>
<accession>A0A8K0GGL9</accession>
<dbReference type="GO" id="GO:0000307">
    <property type="term" value="C:cyclin-dependent protein kinase holoenzyme complex"/>
    <property type="evidence" value="ECO:0007669"/>
    <property type="project" value="TreeGrafter"/>
</dbReference>
<evidence type="ECO:0000256" key="3">
    <source>
        <dbReference type="ARBA" id="ARBA00022527"/>
    </source>
</evidence>
<dbReference type="OrthoDB" id="1732493at2759"/>
<dbReference type="GO" id="GO:0005524">
    <property type="term" value="F:ATP binding"/>
    <property type="evidence" value="ECO:0007669"/>
    <property type="project" value="UniProtKB-KW"/>
</dbReference>
<keyword evidence="12" id="KW-1185">Reference proteome</keyword>
<dbReference type="PANTHER" id="PTHR24056:SF254">
    <property type="entry name" value="CYCLIN-DEPENDENT KINASE 2"/>
    <property type="match status" value="1"/>
</dbReference>
<keyword evidence="7" id="KW-0067">ATP-binding</keyword>
<evidence type="ECO:0000313" key="11">
    <source>
        <dbReference type="EMBL" id="KAF2897313.1"/>
    </source>
</evidence>
<evidence type="ECO:0000256" key="1">
    <source>
        <dbReference type="ARBA" id="ARBA00006485"/>
    </source>
</evidence>
<gene>
    <name evidence="11" type="ORF">ILUMI_08861</name>
</gene>
<dbReference type="GO" id="GO:0010389">
    <property type="term" value="P:regulation of G2/M transition of mitotic cell cycle"/>
    <property type="evidence" value="ECO:0007669"/>
    <property type="project" value="TreeGrafter"/>
</dbReference>
<dbReference type="Gene3D" id="1.10.510.10">
    <property type="entry name" value="Transferase(Phosphotransferase) domain 1"/>
    <property type="match status" value="1"/>
</dbReference>
<dbReference type="GO" id="GO:0030332">
    <property type="term" value="F:cyclin binding"/>
    <property type="evidence" value="ECO:0007669"/>
    <property type="project" value="TreeGrafter"/>
</dbReference>
<dbReference type="InterPro" id="IPR011009">
    <property type="entry name" value="Kinase-like_dom_sf"/>
</dbReference>
<dbReference type="GO" id="GO:0000082">
    <property type="term" value="P:G1/S transition of mitotic cell cycle"/>
    <property type="evidence" value="ECO:0007669"/>
    <property type="project" value="TreeGrafter"/>
</dbReference>
<dbReference type="GO" id="GO:0005737">
    <property type="term" value="C:cytoplasm"/>
    <property type="evidence" value="ECO:0007669"/>
    <property type="project" value="TreeGrafter"/>
</dbReference>
<evidence type="ECO:0000256" key="6">
    <source>
        <dbReference type="ARBA" id="ARBA00022777"/>
    </source>
</evidence>
<protein>
    <recommendedName>
        <fullName evidence="2">cyclin-dependent kinase</fullName>
        <ecNumber evidence="2">2.7.11.22</ecNumber>
    </recommendedName>
</protein>
<keyword evidence="6" id="KW-0418">Kinase</keyword>
<dbReference type="PROSITE" id="PS00108">
    <property type="entry name" value="PROTEIN_KINASE_ST"/>
    <property type="match status" value="1"/>
</dbReference>
<dbReference type="GO" id="GO:0005634">
    <property type="term" value="C:nucleus"/>
    <property type="evidence" value="ECO:0007669"/>
    <property type="project" value="TreeGrafter"/>
</dbReference>
<dbReference type="GO" id="GO:0010468">
    <property type="term" value="P:regulation of gene expression"/>
    <property type="evidence" value="ECO:0007669"/>
    <property type="project" value="TreeGrafter"/>
</dbReference>
<dbReference type="GO" id="GO:0004693">
    <property type="term" value="F:cyclin-dependent protein serine/threonine kinase activity"/>
    <property type="evidence" value="ECO:0007669"/>
    <property type="project" value="UniProtKB-EC"/>
</dbReference>
<evidence type="ECO:0000256" key="4">
    <source>
        <dbReference type="ARBA" id="ARBA00022679"/>
    </source>
</evidence>
<dbReference type="EC" id="2.7.11.22" evidence="2"/>
<evidence type="ECO:0000256" key="8">
    <source>
        <dbReference type="ARBA" id="ARBA00047811"/>
    </source>
</evidence>
<dbReference type="InterPro" id="IPR008271">
    <property type="entry name" value="Ser/Thr_kinase_AS"/>
</dbReference>